<protein>
    <recommendedName>
        <fullName evidence="3">Amine oxidase</fullName>
        <ecNumber evidence="3">1.4.3.-</ecNumber>
    </recommendedName>
</protein>
<organism evidence="6 7">
    <name type="scientific">Lingula anatina</name>
    <name type="common">Brachiopod</name>
    <name type="synonym">Lingula unguis</name>
    <dbReference type="NCBI Taxonomy" id="7574"/>
    <lineage>
        <taxon>Eukaryota</taxon>
        <taxon>Metazoa</taxon>
        <taxon>Spiralia</taxon>
        <taxon>Lophotrochozoa</taxon>
        <taxon>Brachiopoda</taxon>
        <taxon>Linguliformea</taxon>
        <taxon>Lingulata</taxon>
        <taxon>Lingulida</taxon>
        <taxon>Linguloidea</taxon>
        <taxon>Lingulidae</taxon>
        <taxon>Lingula</taxon>
    </lineage>
</organism>
<keyword evidence="2 3" id="KW-0560">Oxidoreductase</keyword>
<dbReference type="Gene3D" id="3.50.50.60">
    <property type="entry name" value="FAD/NAD(P)-binding domain"/>
    <property type="match status" value="1"/>
</dbReference>
<evidence type="ECO:0000259" key="5">
    <source>
        <dbReference type="Pfam" id="PF01593"/>
    </source>
</evidence>
<evidence type="ECO:0000313" key="7">
    <source>
        <dbReference type="RefSeq" id="XP_013399612.2"/>
    </source>
</evidence>
<dbReference type="InterPro" id="IPR050464">
    <property type="entry name" value="Zeta_carotene_desat/Oxidored"/>
</dbReference>
<sequence length="528" mass="59897">MIIRECSLALVLLVSAWAFPKPPRTIPPANPSDPDRLPDGIQKRVLVLGGGLAGLSAALELAERGYDVTVKEKSDVFGGKLFTRRVDLPGLGAFDVEHGFHAWFFNYHQFKDIRRRLKIDNNFRVWKAVHYIFLDYKPETIYSEGPYPLNLLGIISRSPNIKLTDAILSSLMLPDLDFFDYDTVYQKYDNITFDQWATMRGVQRDLNDILLRPALSVTLNEPRAISAAEMLMYMQLYFLTNAEADHREVTIYSFGKAILQPWLDRLSELHVELHSNYSVERLTISDQGQVTGDSKDAVVYDHVVSAMDIVGTQSVLNATLSYYGNKPIITDSLSKLWSKVSRMKLAPPYKVLRVWFDKQLNASTPDILETPQHTPVNLVAQYHRLEQEASAWANKTGGSVLEFHLYKWAHGDVTDDQVWTIISPTVKLIYPEIFERMFNILGYHVNSFENFSSFELNLQMFRPNSSFPMECGLPNLHLAGDWLKTAYPSALMERAVSTGREAANQILLSDRVKQVELIVTSSKGPGIL</sequence>
<dbReference type="InterPro" id="IPR002937">
    <property type="entry name" value="Amino_oxidase"/>
</dbReference>
<feature type="chain" id="PRO_5015103033" description="Amine oxidase" evidence="4">
    <location>
        <begin position="19"/>
        <end position="528"/>
    </location>
</feature>
<dbReference type="Proteomes" id="UP000085678">
    <property type="component" value="Unplaced"/>
</dbReference>
<dbReference type="GeneID" id="106165797"/>
<dbReference type="EC" id="1.4.3.-" evidence="3"/>
<dbReference type="KEGG" id="lak:106165797"/>
<feature type="signal peptide" evidence="4">
    <location>
        <begin position="1"/>
        <end position="18"/>
    </location>
</feature>
<evidence type="ECO:0000256" key="1">
    <source>
        <dbReference type="ARBA" id="ARBA00001974"/>
    </source>
</evidence>
<dbReference type="OrthoDB" id="5046242at2759"/>
<comment type="cofactor">
    <cofactor evidence="1 3">
        <name>FAD</name>
        <dbReference type="ChEBI" id="CHEBI:57692"/>
    </cofactor>
</comment>
<dbReference type="PRINTS" id="PR00757">
    <property type="entry name" value="AMINEOXDASEF"/>
</dbReference>
<dbReference type="InParanoid" id="A0A1S3IN37"/>
<keyword evidence="4" id="KW-0732">Signal</keyword>
<dbReference type="PANTHER" id="PTHR42923">
    <property type="entry name" value="PROTOPORPHYRINOGEN OXIDASE"/>
    <property type="match status" value="1"/>
</dbReference>
<keyword evidence="3" id="KW-0285">Flavoprotein</keyword>
<keyword evidence="3" id="KW-0274">FAD</keyword>
<dbReference type="Pfam" id="PF01593">
    <property type="entry name" value="Amino_oxidase"/>
    <property type="match status" value="1"/>
</dbReference>
<dbReference type="RefSeq" id="XP_013399612.2">
    <property type="nucleotide sequence ID" value="XM_013544158.2"/>
</dbReference>
<accession>A0A1S3IN37</accession>
<dbReference type="InterPro" id="IPR036188">
    <property type="entry name" value="FAD/NAD-bd_sf"/>
</dbReference>
<dbReference type="SUPFAM" id="SSF51905">
    <property type="entry name" value="FAD/NAD(P)-binding domain"/>
    <property type="match status" value="1"/>
</dbReference>
<proteinExistence type="inferred from homology"/>
<dbReference type="InterPro" id="IPR001613">
    <property type="entry name" value="Flavin_amine_oxidase"/>
</dbReference>
<evidence type="ECO:0000256" key="4">
    <source>
        <dbReference type="SAM" id="SignalP"/>
    </source>
</evidence>
<reference evidence="7" key="1">
    <citation type="submission" date="2025-08" db="UniProtKB">
        <authorList>
            <consortium name="RefSeq"/>
        </authorList>
    </citation>
    <scope>IDENTIFICATION</scope>
    <source>
        <tissue evidence="7">Gonads</tissue>
    </source>
</reference>
<gene>
    <name evidence="7" type="primary">LOC106165797</name>
</gene>
<dbReference type="OMA" id="WKEHAMT"/>
<comment type="similarity">
    <text evidence="3">Belongs to the flavin monoamine oxidase family.</text>
</comment>
<evidence type="ECO:0000256" key="3">
    <source>
        <dbReference type="RuleBase" id="RU362067"/>
    </source>
</evidence>
<name>A0A1S3IN37_LINAN</name>
<keyword evidence="6" id="KW-1185">Reference proteome</keyword>
<dbReference type="PANTHER" id="PTHR42923:SF43">
    <property type="entry name" value="AMINE OXIDASE"/>
    <property type="match status" value="1"/>
</dbReference>
<evidence type="ECO:0000256" key="2">
    <source>
        <dbReference type="ARBA" id="ARBA00023002"/>
    </source>
</evidence>
<dbReference type="STRING" id="7574.A0A1S3IN37"/>
<evidence type="ECO:0000313" key="6">
    <source>
        <dbReference type="Proteomes" id="UP000085678"/>
    </source>
</evidence>
<feature type="domain" description="Amine oxidase" evidence="5">
    <location>
        <begin position="52"/>
        <end position="507"/>
    </location>
</feature>
<dbReference type="AlphaFoldDB" id="A0A1S3IN37"/>
<dbReference type="GO" id="GO:0008131">
    <property type="term" value="F:primary methylamine oxidase activity"/>
    <property type="evidence" value="ECO:0007669"/>
    <property type="project" value="UniProtKB-ARBA"/>
</dbReference>